<dbReference type="PROSITE" id="PS00678">
    <property type="entry name" value="WD_REPEATS_1"/>
    <property type="match status" value="1"/>
</dbReference>
<dbReference type="Pfam" id="PF03451">
    <property type="entry name" value="HELP"/>
    <property type="match status" value="3"/>
</dbReference>
<feature type="domain" description="EML-like second beta-propeller" evidence="7">
    <location>
        <begin position="1009"/>
        <end position="1273"/>
    </location>
</feature>
<dbReference type="InterPro" id="IPR015943">
    <property type="entry name" value="WD40/YVTN_repeat-like_dom_sf"/>
</dbReference>
<feature type="region of interest" description="Disordered" evidence="5">
    <location>
        <begin position="1279"/>
        <end position="1301"/>
    </location>
</feature>
<accession>B3SCP1</accession>
<dbReference type="GO" id="GO:0005929">
    <property type="term" value="C:cilium"/>
    <property type="evidence" value="ECO:0007669"/>
    <property type="project" value="UniProtKB-ARBA"/>
</dbReference>
<sequence length="1976" mass="219008">MADKTAPKSQLRLEWVYGYRGHQCRNNLYYTSSKEIVYFVAGVGIVYNIKEHKQRFFLGHNDDIISLALHPEKRLVATGQVGNSPYICVWDTGTTQAVSILKDSNKRGIAGLAFNGNGSLLVSVGLEDSHQIAVWDWAKGRILASVPGHTERVFDVQFNPFVNNQLVSCGVKHINFWSLCGNALMAKKGIFGRAGEIQTLLCLAFAPDSIIYSGTLSGDIYKWRNHELIHNYQNAHRSAIFTIFQCNDGYTTGSRDGTVRLWDTEFKPIVKLDLTQTSGGYPDLSIRSVCWHGDKILVGTRDSEIFEISVRDRDKPKLLIQGHAEGELWALAPHPKKAFFVTGSDDCTVRLWSMSDNHLLSKIAVPQPVRSAAISTDAVHIAVGLQDGSFVILKARDLSEILVTKDRKEAIHEMKYSPCGNFLAVGSNDGIVDIYAVNQRYKHAGQCSGSTSFITHVDWSEDSKHLQVNSGVGERLFFRMPTGKQITNQEEMESIHWVSWTSTLGPEVNGIWAKYSDTNDINAVDTSYTNQVLVSGDDFGLVKLYRFPCVKKGAKFKKYVGHSAHVTNVRFSHDKSRVITVGGADHAIFQWRFLPDGAATPRDQEDDDLHDQQSGFVDSDSEESDSDISDVGAMDSDIEVEKQQTYERTFYREDAVALKQQHRQDKKIRGKSTDKRAGAPTFGLDLHFSFGYRGYDCHNNIFYTSKGEIVYHIAAVGIVYNREDNTQRFYQGHTDDILSLSIHPTKDIVATGQVGRDPTIHLWDAATCQVLSVLKGQHSRGVCTVDFSDDGKKLASVGLDDNHTIVVWEWKKGEKIATTRGHKDKIFSIKWNPHSHDQVVTVGAKHIKFWTQTGGGFTSKRGTFGQAGKLDTMLCLTYGKTADTCYSGCANGRIYHWQGTSLVETVKGHEGPVLAMCTLEKGFITGGKDGTVALWDDSFKKCIKNYKITRSALAQGNYTSLMFDDNPSIRSVVLGHSKILLGTRNSEVLEMDKGGTIKVLVQGHCEGELWGLATHPSEHICCTVGDDRSVRIWDLTNRRLKNFRKLRKPGRCASYSPDGRAIAIGFKDGSCCVIDSSSLDDMAEFHHRKEEISDIRFSPGQGKYLAVGSHDNFVDIYNVLNSKRVGICKGASSYITHVDWDKRGKLIHVNTGAKEELFFEAPRGHRQTIRSAELEKMDWNNWTCVLGSLCEGIWPHKSDVTDVNASHLTSKGKILATGDDFGFVKIFGFPVKGKFAKFKKYVGHSAHVTNVRWTHDNKYLISTGGADTSVMVWANKGRAGYGESDDSDTDSEEEGGYDSDVQREKNIDYDAKTYANPIRRNEGTKPHMKADDQEAIDVNRPQVSRGVAGPPKVLKRDPPQLASGKKRKPLYVQDMRLDHVFGYRGFDTRNNLHYLPNGNIVYHAAGTGIVRDMANGTQSFYLEHTDDILCLSVNQNPKFENIVVTGQLGKVAMAHVWHASSKETLSILRGFHKGGICAVNFSSSGKLVLTVGIDDNHSVAVWQWQDGTRVATSHDHNERILYAQFRPDSNSHFVTVGVKHVKFWTVAGGALLGKRGVFGQGAGEDLSNLKMQTMLSIAFAPNNVTYTGAMSGDVYVWSGNQLARVISKAHTGPVFTLYTTQKDGLILSAGKDKFAKEGANIKLWDIEMKRCKTYGLGKEFSRTIVRAVNRHKGKLLIGTQEGDILELAEKGGVVQIVAQSHAEGEIWGLATHPQLPFCVSASEDQTICLWDVSKQALAMKANVGQPARSACFNPAGDIVAVGLKNGEFLLLKPTQDSFKIISRKRDRHKSINDLKFSPDGRCLAIGSDDNCVDFYDTGPGSNLTRLGYCKGIPNYVTQLDWSADSNYVQVSTGSYERLIFSAPSGIQITDKKKINTITWNTWTSVLGDEVVGVWPRNADNADVNCACVTNTCEAVATGDDFGLVKLFKFPSTEKHAKFKSFVGHSAHVTNVKFTCDDRYLVSAGGDDCCIFVWKCQ</sequence>
<evidence type="ECO:0000313" key="9">
    <source>
        <dbReference type="Proteomes" id="UP000009022"/>
    </source>
</evidence>
<dbReference type="SUPFAM" id="SSF50978">
    <property type="entry name" value="WD40 repeat-like"/>
    <property type="match status" value="4"/>
</dbReference>
<evidence type="ECO:0000313" key="8">
    <source>
        <dbReference type="EMBL" id="EDV19486.1"/>
    </source>
</evidence>
<feature type="repeat" description="WD" evidence="4">
    <location>
        <begin position="1941"/>
        <end position="1976"/>
    </location>
</feature>
<dbReference type="Pfam" id="PF23409">
    <property type="entry name" value="Beta-prop_EML"/>
    <property type="match status" value="3"/>
</dbReference>
<dbReference type="FunFam" id="2.130.10.10:FF:000898">
    <property type="entry name" value="Predicted protein"/>
    <property type="match status" value="1"/>
</dbReference>
<dbReference type="PROSITE" id="PS50082">
    <property type="entry name" value="WD_REPEATS_2"/>
    <property type="match status" value="6"/>
</dbReference>
<dbReference type="PANTHER" id="PTHR13720:SF33">
    <property type="entry name" value="HELP DOMAIN-CONTAINING PROTEIN"/>
    <property type="match status" value="1"/>
</dbReference>
<dbReference type="FunFam" id="2.130.10.10:FF:002220">
    <property type="entry name" value="EMAP-like 3"/>
    <property type="match status" value="1"/>
</dbReference>
<evidence type="ECO:0000256" key="2">
    <source>
        <dbReference type="ARBA" id="ARBA00022574"/>
    </source>
</evidence>
<feature type="region of interest" description="Disordered" evidence="5">
    <location>
        <begin position="600"/>
        <end position="634"/>
    </location>
</feature>
<feature type="domain" description="EML-like first beta-propeller" evidence="6">
    <location>
        <begin position="726"/>
        <end position="990"/>
    </location>
</feature>
<dbReference type="FunCoup" id="B3SCP1">
    <property type="interactions" value="571"/>
</dbReference>
<dbReference type="InterPro" id="IPR001680">
    <property type="entry name" value="WD40_rpt"/>
</dbReference>
<dbReference type="Pfam" id="PF23414">
    <property type="entry name" value="Beta-prop_EML_2"/>
    <property type="match status" value="3"/>
</dbReference>
<dbReference type="STRING" id="10228.B3SCP1"/>
<feature type="repeat" description="WD" evidence="4">
    <location>
        <begin position="1241"/>
        <end position="1273"/>
    </location>
</feature>
<comment type="similarity">
    <text evidence="1">Belongs to the WD repeat EMAP family.</text>
</comment>
<feature type="region of interest" description="Disordered" evidence="5">
    <location>
        <begin position="1343"/>
        <end position="1364"/>
    </location>
</feature>
<evidence type="ECO:0000259" key="7">
    <source>
        <dbReference type="Pfam" id="PF23414"/>
    </source>
</evidence>
<organism evidence="8 9">
    <name type="scientific">Trichoplax adhaerens</name>
    <name type="common">Trichoplax reptans</name>
    <dbReference type="NCBI Taxonomy" id="10228"/>
    <lineage>
        <taxon>Eukaryota</taxon>
        <taxon>Metazoa</taxon>
        <taxon>Placozoa</taxon>
        <taxon>Uniplacotomia</taxon>
        <taxon>Trichoplacea</taxon>
        <taxon>Trichoplacidae</taxon>
        <taxon>Trichoplax</taxon>
    </lineage>
</organism>
<dbReference type="RefSeq" id="XP_002118003.1">
    <property type="nucleotide sequence ID" value="XM_002117967.1"/>
</dbReference>
<dbReference type="InterPro" id="IPR055442">
    <property type="entry name" value="Beta-prop_EML-like_2nd"/>
</dbReference>
<dbReference type="GeneID" id="6759216"/>
<name>B3SCP1_TRIAD</name>
<reference evidence="8 9" key="1">
    <citation type="journal article" date="2008" name="Nature">
        <title>The Trichoplax genome and the nature of placozoans.</title>
        <authorList>
            <person name="Srivastava M."/>
            <person name="Begovic E."/>
            <person name="Chapman J."/>
            <person name="Putnam N.H."/>
            <person name="Hellsten U."/>
            <person name="Kawashima T."/>
            <person name="Kuo A."/>
            <person name="Mitros T."/>
            <person name="Salamov A."/>
            <person name="Carpenter M.L."/>
            <person name="Signorovitch A.Y."/>
            <person name="Moreno M.A."/>
            <person name="Kamm K."/>
            <person name="Grimwood J."/>
            <person name="Schmutz J."/>
            <person name="Shapiro H."/>
            <person name="Grigoriev I.V."/>
            <person name="Buss L.W."/>
            <person name="Schierwater B."/>
            <person name="Dellaporta S.L."/>
            <person name="Rokhsar D.S."/>
        </authorList>
    </citation>
    <scope>NUCLEOTIDE SEQUENCE [LARGE SCALE GENOMIC DNA]</scope>
    <source>
        <strain evidence="8 9">Grell-BS-1999</strain>
    </source>
</reference>
<feature type="domain" description="EML-like second beta-propeller" evidence="7">
    <location>
        <begin position="328"/>
        <end position="592"/>
    </location>
</feature>
<dbReference type="InParanoid" id="B3SCP1"/>
<dbReference type="GO" id="GO:0008017">
    <property type="term" value="F:microtubule binding"/>
    <property type="evidence" value="ECO:0000318"/>
    <property type="project" value="GO_Central"/>
</dbReference>
<keyword evidence="3" id="KW-0677">Repeat</keyword>
<evidence type="ECO:0000259" key="6">
    <source>
        <dbReference type="Pfam" id="PF23409"/>
    </source>
</evidence>
<dbReference type="PROSITE" id="PS50294">
    <property type="entry name" value="WD_REPEATS_REGION"/>
    <property type="match status" value="2"/>
</dbReference>
<feature type="domain" description="EML-like first beta-propeller" evidence="6">
    <location>
        <begin position="1417"/>
        <end position="1686"/>
    </location>
</feature>
<feature type="compositionally biased region" description="Acidic residues" evidence="5">
    <location>
        <begin position="619"/>
        <end position="628"/>
    </location>
</feature>
<evidence type="ECO:0000256" key="1">
    <source>
        <dbReference type="ARBA" id="ARBA00006489"/>
    </source>
</evidence>
<dbReference type="Gene3D" id="2.130.10.10">
    <property type="entry name" value="YVTN repeat-like/Quinoprotein amine dehydrogenase"/>
    <property type="match status" value="6"/>
</dbReference>
<evidence type="ECO:0008006" key="10">
    <source>
        <dbReference type="Google" id="ProtNLM"/>
    </source>
</evidence>
<dbReference type="eggNOG" id="KOG2106">
    <property type="taxonomic scope" value="Eukaryota"/>
</dbReference>
<dbReference type="InterPro" id="IPR019775">
    <property type="entry name" value="WD40_repeat_CS"/>
</dbReference>
<keyword evidence="9" id="KW-1185">Reference proteome</keyword>
<dbReference type="FunFam" id="2.130.10.10:FF:000042">
    <property type="entry name" value="echinoderm microtubule-associated protein-like 6 isoform X1"/>
    <property type="match status" value="1"/>
</dbReference>
<dbReference type="FunFam" id="2.130.10.10:FF:000037">
    <property type="entry name" value="Putative echinoderm microtubule-associated protein-like 6"/>
    <property type="match status" value="1"/>
</dbReference>
<dbReference type="HOGENOM" id="CLU_001930_0_0_1"/>
<dbReference type="PhylomeDB" id="B3SCP1"/>
<keyword evidence="2 4" id="KW-0853">WD repeat</keyword>
<evidence type="ECO:0000256" key="4">
    <source>
        <dbReference type="PROSITE-ProRule" id="PRU00221"/>
    </source>
</evidence>
<dbReference type="PANTHER" id="PTHR13720">
    <property type="entry name" value="WD-40 REPEAT PROTEIN"/>
    <property type="match status" value="1"/>
</dbReference>
<feature type="compositionally biased region" description="Acidic residues" evidence="5">
    <location>
        <begin position="1283"/>
        <end position="1297"/>
    </location>
</feature>
<dbReference type="FunFam" id="2.130.10.10:FF:000044">
    <property type="entry name" value="echinoderm microtubule-associated protein-like 6 isoform X1"/>
    <property type="match status" value="1"/>
</dbReference>
<dbReference type="InterPro" id="IPR036322">
    <property type="entry name" value="WD40_repeat_dom_sf"/>
</dbReference>
<gene>
    <name evidence="8" type="ORF">TRIADDRAFT_51163</name>
</gene>
<feature type="repeat" description="WD" evidence="4">
    <location>
        <begin position="334"/>
        <end position="362"/>
    </location>
</feature>
<feature type="repeat" description="WD" evidence="4">
    <location>
        <begin position="559"/>
        <end position="591"/>
    </location>
</feature>
<feature type="repeat" description="WD" evidence="4">
    <location>
        <begin position="906"/>
        <end position="936"/>
    </location>
</feature>
<dbReference type="CDD" id="cd00200">
    <property type="entry name" value="WD40"/>
    <property type="match status" value="1"/>
</dbReference>
<dbReference type="InterPro" id="IPR005108">
    <property type="entry name" value="HELP"/>
</dbReference>
<feature type="repeat" description="WD" evidence="4">
    <location>
        <begin position="233"/>
        <end position="265"/>
    </location>
</feature>
<dbReference type="KEGG" id="tad:TRIADDRAFT_51163"/>
<feature type="domain" description="EML-like first beta-propeller" evidence="6">
    <location>
        <begin position="53"/>
        <end position="307"/>
    </location>
</feature>
<protein>
    <recommendedName>
        <fullName evidence="10">Echinoderm microtubule-associated protein-like 6</fullName>
    </recommendedName>
</protein>
<dbReference type="CTD" id="6759216"/>
<dbReference type="InterPro" id="IPR050630">
    <property type="entry name" value="WD_repeat_EMAP"/>
</dbReference>
<dbReference type="FunFam" id="2.130.10.10:FF:000024">
    <property type="entry name" value="Putative echinoderm microtubule-associated protein-like 6"/>
    <property type="match status" value="1"/>
</dbReference>
<proteinExistence type="inferred from homology"/>
<dbReference type="InterPro" id="IPR055439">
    <property type="entry name" value="Beta-prop_EML_1st"/>
</dbReference>
<evidence type="ECO:0000256" key="5">
    <source>
        <dbReference type="SAM" id="MobiDB-lite"/>
    </source>
</evidence>
<dbReference type="OrthoDB" id="47802at2759"/>
<dbReference type="EMBL" id="DS985272">
    <property type="protein sequence ID" value="EDV19486.1"/>
    <property type="molecule type" value="Genomic_DNA"/>
</dbReference>
<feature type="domain" description="EML-like second beta-propeller" evidence="7">
    <location>
        <begin position="1706"/>
        <end position="1975"/>
    </location>
</feature>
<dbReference type="SUPFAM" id="SSF50998">
    <property type="entry name" value="Quinoprotein alcohol dehydrogenase-like"/>
    <property type="match status" value="1"/>
</dbReference>
<dbReference type="OMA" id="AVAPCLE"/>
<dbReference type="SMART" id="SM00320">
    <property type="entry name" value="WD40"/>
    <property type="match status" value="31"/>
</dbReference>
<evidence type="ECO:0000256" key="3">
    <source>
        <dbReference type="ARBA" id="ARBA00022737"/>
    </source>
</evidence>
<dbReference type="InterPro" id="IPR011047">
    <property type="entry name" value="Quinoprotein_ADH-like_sf"/>
</dbReference>
<dbReference type="Proteomes" id="UP000009022">
    <property type="component" value="Unassembled WGS sequence"/>
</dbReference>